<evidence type="ECO:0000313" key="2">
    <source>
        <dbReference type="Proteomes" id="UP000014174"/>
    </source>
</evidence>
<accession>R9GLV4</accession>
<sequence>MHMPALSAMRFNEQNKALFVRLVSRHGIKMKAAVSVQRKILELIYIIFKTDKPFNDYIQ</sequence>
<organism evidence="1 2">
    <name type="scientific">Arcticibacter svalbardensis MN12-7</name>
    <dbReference type="NCBI Taxonomy" id="1150600"/>
    <lineage>
        <taxon>Bacteria</taxon>
        <taxon>Pseudomonadati</taxon>
        <taxon>Bacteroidota</taxon>
        <taxon>Sphingobacteriia</taxon>
        <taxon>Sphingobacteriales</taxon>
        <taxon>Sphingobacteriaceae</taxon>
        <taxon>Arcticibacter</taxon>
    </lineage>
</organism>
<keyword evidence="2" id="KW-1185">Reference proteome</keyword>
<reference evidence="1 2" key="1">
    <citation type="journal article" date="2013" name="Genome Announc.">
        <title>Draft Genome Sequence of Arcticibacter svalbardensis Strain MN12-7T, a Member of the Family Sphingobacteriaceae Isolated from an Arctic Soil Sample.</title>
        <authorList>
            <person name="Shivaji S."/>
            <person name="Ara S."/>
            <person name="Prasad S."/>
            <person name="Manasa B.P."/>
            <person name="Begum Z."/>
            <person name="Singh A."/>
            <person name="Kumar Pinnaka A."/>
        </authorList>
    </citation>
    <scope>NUCLEOTIDE SEQUENCE [LARGE SCALE GENOMIC DNA]</scope>
    <source>
        <strain evidence="1 2">MN12-7</strain>
    </source>
</reference>
<proteinExistence type="predicted"/>
<protein>
    <submittedName>
        <fullName evidence="1">Transposase for IS1663</fullName>
    </submittedName>
</protein>
<comment type="caution">
    <text evidence="1">The sequence shown here is derived from an EMBL/GenBank/DDBJ whole genome shotgun (WGS) entry which is preliminary data.</text>
</comment>
<dbReference type="eggNOG" id="COG3547">
    <property type="taxonomic scope" value="Bacteria"/>
</dbReference>
<name>R9GLV4_9SPHI</name>
<dbReference type="EMBL" id="AQPN01000145">
    <property type="protein sequence ID" value="EOR92656.1"/>
    <property type="molecule type" value="Genomic_DNA"/>
</dbReference>
<dbReference type="Proteomes" id="UP000014174">
    <property type="component" value="Unassembled WGS sequence"/>
</dbReference>
<dbReference type="AlphaFoldDB" id="R9GLV4"/>
<gene>
    <name evidence="1" type="ORF">ADIARSV_4168</name>
</gene>
<evidence type="ECO:0000313" key="1">
    <source>
        <dbReference type="EMBL" id="EOR92656.1"/>
    </source>
</evidence>